<dbReference type="AlphaFoldDB" id="A0A2H3D853"/>
<dbReference type="SUPFAM" id="SSF53098">
    <property type="entry name" value="Ribonuclease H-like"/>
    <property type="match status" value="1"/>
</dbReference>
<dbReference type="Proteomes" id="UP000217790">
    <property type="component" value="Unassembled WGS sequence"/>
</dbReference>
<dbReference type="InParanoid" id="A0A2H3D853"/>
<evidence type="ECO:0000313" key="2">
    <source>
        <dbReference type="Proteomes" id="UP000217790"/>
    </source>
</evidence>
<protein>
    <recommendedName>
        <fullName evidence="3">DUF659 domain-containing protein</fullName>
    </recommendedName>
</protein>
<evidence type="ECO:0000313" key="1">
    <source>
        <dbReference type="EMBL" id="PBK84493.1"/>
    </source>
</evidence>
<gene>
    <name evidence="1" type="ORF">ARMGADRAFT_943262</name>
</gene>
<dbReference type="EMBL" id="KZ293697">
    <property type="protein sequence ID" value="PBK84493.1"/>
    <property type="molecule type" value="Genomic_DNA"/>
</dbReference>
<dbReference type="InterPro" id="IPR012337">
    <property type="entry name" value="RNaseH-like_sf"/>
</dbReference>
<organism evidence="1 2">
    <name type="scientific">Armillaria gallica</name>
    <name type="common">Bulbous honey fungus</name>
    <name type="synonym">Armillaria bulbosa</name>
    <dbReference type="NCBI Taxonomy" id="47427"/>
    <lineage>
        <taxon>Eukaryota</taxon>
        <taxon>Fungi</taxon>
        <taxon>Dikarya</taxon>
        <taxon>Basidiomycota</taxon>
        <taxon>Agaricomycotina</taxon>
        <taxon>Agaricomycetes</taxon>
        <taxon>Agaricomycetidae</taxon>
        <taxon>Agaricales</taxon>
        <taxon>Marasmiineae</taxon>
        <taxon>Physalacriaceae</taxon>
        <taxon>Armillaria</taxon>
    </lineage>
</organism>
<proteinExistence type="predicted"/>
<sequence>EESLIDFHELIGEHSGDNMAEAVWATLKAFGLTDRIMAFVMDNATNNNTMVKHIEDLCWEQGISFSA</sequence>
<feature type="non-terminal residue" evidence="1">
    <location>
        <position position="1"/>
    </location>
</feature>
<reference evidence="2" key="1">
    <citation type="journal article" date="2017" name="Nat. Ecol. Evol.">
        <title>Genome expansion and lineage-specific genetic innovations in the forest pathogenic fungi Armillaria.</title>
        <authorList>
            <person name="Sipos G."/>
            <person name="Prasanna A.N."/>
            <person name="Walter M.C."/>
            <person name="O'Connor E."/>
            <person name="Balint B."/>
            <person name="Krizsan K."/>
            <person name="Kiss B."/>
            <person name="Hess J."/>
            <person name="Varga T."/>
            <person name="Slot J."/>
            <person name="Riley R."/>
            <person name="Boka B."/>
            <person name="Rigling D."/>
            <person name="Barry K."/>
            <person name="Lee J."/>
            <person name="Mihaltcheva S."/>
            <person name="LaButti K."/>
            <person name="Lipzen A."/>
            <person name="Waldron R."/>
            <person name="Moloney N.M."/>
            <person name="Sperisen C."/>
            <person name="Kredics L."/>
            <person name="Vagvoelgyi C."/>
            <person name="Patrignani A."/>
            <person name="Fitzpatrick D."/>
            <person name="Nagy I."/>
            <person name="Doyle S."/>
            <person name="Anderson J.B."/>
            <person name="Grigoriev I.V."/>
            <person name="Gueldener U."/>
            <person name="Muensterkoetter M."/>
            <person name="Nagy L.G."/>
        </authorList>
    </citation>
    <scope>NUCLEOTIDE SEQUENCE [LARGE SCALE GENOMIC DNA]</scope>
    <source>
        <strain evidence="2">Ar21-2</strain>
    </source>
</reference>
<keyword evidence="2" id="KW-1185">Reference proteome</keyword>
<dbReference type="OrthoDB" id="3259198at2759"/>
<dbReference type="STRING" id="47427.A0A2H3D853"/>
<name>A0A2H3D853_ARMGA</name>
<evidence type="ECO:0008006" key="3">
    <source>
        <dbReference type="Google" id="ProtNLM"/>
    </source>
</evidence>
<accession>A0A2H3D853</accession>